<feature type="repeat" description="ANK" evidence="4">
    <location>
        <begin position="638"/>
        <end position="670"/>
    </location>
</feature>
<feature type="region of interest" description="Disordered" evidence="6">
    <location>
        <begin position="2141"/>
        <end position="2174"/>
    </location>
</feature>
<evidence type="ECO:0000256" key="5">
    <source>
        <dbReference type="PROSITE-ProRule" id="PRU00117"/>
    </source>
</evidence>
<feature type="region of interest" description="Disordered" evidence="6">
    <location>
        <begin position="2314"/>
        <end position="2338"/>
    </location>
</feature>
<feature type="region of interest" description="Disordered" evidence="6">
    <location>
        <begin position="1797"/>
        <end position="1879"/>
    </location>
</feature>
<dbReference type="Proteomes" id="UP001176961">
    <property type="component" value="Unassembled WGS sequence"/>
</dbReference>
<protein>
    <recommendedName>
        <fullName evidence="7">K Homology domain-containing protein</fullName>
    </recommendedName>
</protein>
<dbReference type="InterPro" id="IPR004087">
    <property type="entry name" value="KH_dom"/>
</dbReference>
<feature type="domain" description="K Homology" evidence="7">
    <location>
        <begin position="1707"/>
        <end position="1780"/>
    </location>
</feature>
<gene>
    <name evidence="8" type="ORF">CYNAS_LOCUS13834</name>
</gene>
<feature type="repeat" description="ANK" evidence="4">
    <location>
        <begin position="1283"/>
        <end position="1315"/>
    </location>
</feature>
<feature type="repeat" description="ANK" evidence="4">
    <location>
        <begin position="1351"/>
        <end position="1383"/>
    </location>
</feature>
<feature type="region of interest" description="Disordered" evidence="6">
    <location>
        <begin position="2195"/>
        <end position="2220"/>
    </location>
</feature>
<evidence type="ECO:0000259" key="7">
    <source>
        <dbReference type="SMART" id="SM00322"/>
    </source>
</evidence>
<dbReference type="EMBL" id="CATQJL010000305">
    <property type="protein sequence ID" value="CAJ0601851.1"/>
    <property type="molecule type" value="Genomic_DNA"/>
</dbReference>
<feature type="compositionally biased region" description="Low complexity" evidence="6">
    <location>
        <begin position="2163"/>
        <end position="2174"/>
    </location>
</feature>
<sequence>MAEDENVPVASVDDELAERLGVPLLESENGSSEKSATRARLGKRSQSSSPTTNSRSVTSGAGTGAGSATGNSPSTLKSKRVKVKANISRSRVIPELTPFIHLLPDMTRVDAKDQMELYRVIYENSVRLYTCLQNYLTLCVFGSPSLDSLAPSEKDGRAARGESENSTMRERMDQAFEALCDEMQSPEITVLPELTGLSPEEIEDTLNEEGVQITTESLVHAISLYAGAGLRKPPTRAVEGLMAAAQDTPPQTDFDHRDSSEDEDSAKCSGNLDGLILLASAAGLSELLTMLVRIRGSTNFATEQDCTPLMEACAAGNVRSVKCLLDLGADVNAYSITQNTPLIYAAAAGQEKVVRMLLDHKCNLDLRNENGHCALMEAASAGHLNIVKLLIQSGAKAVFVNMNSEFKESPLTLAAYKGYTDVIEYLLTLDDYDRSTRDEELHTALMEAAMDGHLEVARVLIQAGAPVNLTSESYESPLTLSCCGGHAELAKLLIDAGANIEETNDENYTPLMEAAREGHVHVVKILLENGAQVNATTDETMETALTVAACGGFTEVLDVLVKHGGDLELGTNTPLMEAAQEGHASTVNYILAAVKPENRSAKFRQQMNQALSLAAENGHFDVLDVLYSNGADLNYDYDGRTALMKAAKNGFTEIVEFLVTKGVDVNYRSSNGDATALSLACSAGHKDIVKHLLKCGADPNIELKDGVTCVMEAARNGFVNIVEMMLDHSGVFPQPPRGVVGATTPQGDKGSPPVPPPPPPTPTASTKQTALRRGKKAAAAASAAVAPSLVNPVSSMPPLPKTAAGAVPTPPDPASYGLSGFPPAQPGHYVSLPADFSNSSALSWFASLFSGLGDGTTPAFPAGSGCAMPMTSNPTPSMTPAEMKARVEAFEMLTKTSPFLMQYQSNMPLVNPFDPQAPLPAPGTNPNPMSLADVPIPSFQEMLNGPDAKQNAQQLSEYMRKRFAAQTAMYENLPQRFDTAINADNLSIPRAASLPAQSTSAPSTPATGAGSERSASSVGRTVSNQILRRALPAVAQSVGINAVASQMPLSQVPAPAPGLIPTPGLPPAIVPSATSPTGFASLRRAHSEGDDLDITRATASQRAAFNVDKATESNNDTPLTLACSNGHAQMVNVLVCRGANIEHRDKKGFTPLILAATGGHRDVVELLLNNGAQIEAQSERTKDTALSLACSGGRKDVVELLLSRGANKEHRNVSDYTPLSLAASGGYVEIVNMLLNAGAEINSRTGSKLGISPLMLAAMNGHKEATRVLLEQGSDINAQIETNRNTALTLACFQGRTEVVALLLQYNANVEHRAKTGLTPLMEAANGGYVEVGELLLDACADPNTAPVPSSRDTALTIAADKGHERFVDMLVHRGAHIDARNKKGCTALWLACHGGHLETVQTLVRHGADVDLQDNRKMSPLMVAFRKGHVKVVEHMVQHVRQFPGDQELSRYLTTITEPDLMQNCKECMELIVKAKNAQAEEANRAAESLLALLAEEEEAARSKKQAKLRKKEKKKEKKAKKQDGNEKERNPVSQPEPPSRSEGSPANSRTKEESEDYSDDESDSLAVKKERSSAPADSTVHDRVPKMRAVEEPLVVAVTPEQRPAAPLGRQQKRSTNRRSRNESGKSSNGQSAISVLNNAISSKLTVSPVLLPSKTNITNDEWVKASKKSKAATKAKTSSTLIATGKDFYLDDNYSGWKDVELSRRRSATLSVCSSVIARVIGRGGANINAIREATGASIEVEKQSAVRRDQHDRQICIRGTQETVRNATLMINGLITDNEISVTDVIRQVLRGNASSTTSSDGGSRLSNLHDSKTTVVTTTTSSTASAVSKPATMPPVTTNVWQQRMAARQREQQQQQAMMAKEKHSSNTATTSAASIVSPTVTSVLSGASLYGTAPAAPRMPQGSAAAAAAAAAVNKNDNQSSTSNIPVPIGPPNSILDKELPRKAPGYRSPSVQTSAGGSSVFAEQAVSSIPSSVSSTPPPSIASIGGDIASRCTLASPPAPIAPPPGFTTLVSEVGKSVAAKSTTNALSSHAVEPPAVEIASSPLSTSTLPLGKLPSADSITTPTGTSNDLSSMQFLDENTRAKLAEIWGTGKQDQSSQEQAWGNQVLLNNFPNLSIGSSSSDWATPSSDSLFITSPSSKVGTPVPSNQQSTSAYPSSSTFGNTTSSSDWTMNANKLPLYARPQMRTSVLQSHSTGNTIPSSVASRQYSSSTNNQPESNMLFNQLAAQLLIQQQGASANPSVQSYYPSPSYTDPAIIGMGHLSTTASAGSSTPTIPPAKSAYSNPYQGASNEYESLNSLLNSSFGHHQNGDFSMSHQSSTYPSSPSAARSLTASRIQANTSTFAPPPGFGGVTGSATSQTTGIGGANTTVPPPSLRPYYNTQMPPPAGLPLQPSQHASFATFNSQHNNWMSSTHGKQTGNLQQQMPWWN</sequence>
<evidence type="ECO:0000256" key="6">
    <source>
        <dbReference type="SAM" id="MobiDB-lite"/>
    </source>
</evidence>
<keyword evidence="5" id="KW-0694">RNA-binding</keyword>
<evidence type="ECO:0000256" key="1">
    <source>
        <dbReference type="ARBA" id="ARBA00022737"/>
    </source>
</evidence>
<feature type="compositionally biased region" description="Pro residues" evidence="6">
    <location>
        <begin position="752"/>
        <end position="762"/>
    </location>
</feature>
<feature type="compositionally biased region" description="Basic residues" evidence="6">
    <location>
        <begin position="1505"/>
        <end position="1522"/>
    </location>
</feature>
<feature type="compositionally biased region" description="Low complexity" evidence="6">
    <location>
        <begin position="45"/>
        <end position="60"/>
    </location>
</feature>
<dbReference type="InterPro" id="IPR004088">
    <property type="entry name" value="KH_dom_type_1"/>
</dbReference>
<feature type="compositionally biased region" description="Polar residues" evidence="6">
    <location>
        <begin position="995"/>
        <end position="1006"/>
    </location>
</feature>
<feature type="repeat" description="ANK" evidence="4">
    <location>
        <begin position="1384"/>
        <end position="1416"/>
    </location>
</feature>
<dbReference type="InterPro" id="IPR002110">
    <property type="entry name" value="Ankyrin_rpt"/>
</dbReference>
<feature type="region of interest" description="Disordered" evidence="6">
    <location>
        <begin position="993"/>
        <end position="1019"/>
    </location>
</feature>
<dbReference type="FunFam" id="1.25.40.20:FF:000041">
    <property type="entry name" value="ankyrin repeat and KH domain-containing protein 1 isoform X1"/>
    <property type="match status" value="1"/>
</dbReference>
<organism evidence="8 9">
    <name type="scientific">Cylicocyclus nassatus</name>
    <name type="common">Nematode worm</name>
    <dbReference type="NCBI Taxonomy" id="53992"/>
    <lineage>
        <taxon>Eukaryota</taxon>
        <taxon>Metazoa</taxon>
        <taxon>Ecdysozoa</taxon>
        <taxon>Nematoda</taxon>
        <taxon>Chromadorea</taxon>
        <taxon>Rhabditida</taxon>
        <taxon>Rhabditina</taxon>
        <taxon>Rhabditomorpha</taxon>
        <taxon>Strongyloidea</taxon>
        <taxon>Strongylidae</taxon>
        <taxon>Cylicocyclus</taxon>
    </lineage>
</organism>
<keyword evidence="2 4" id="KW-0040">ANK repeat</keyword>
<feature type="repeat" description="ANK" evidence="4">
    <location>
        <begin position="1316"/>
        <end position="1348"/>
    </location>
</feature>
<dbReference type="PRINTS" id="PR01415">
    <property type="entry name" value="ANKYRIN"/>
</dbReference>
<feature type="repeat" description="ANK" evidence="4">
    <location>
        <begin position="672"/>
        <end position="704"/>
    </location>
</feature>
<feature type="compositionally biased region" description="Acidic residues" evidence="6">
    <location>
        <begin position="1555"/>
        <end position="1565"/>
    </location>
</feature>
<feature type="repeat" description="ANK" evidence="4">
    <location>
        <begin position="440"/>
        <end position="472"/>
    </location>
</feature>
<dbReference type="InterPro" id="IPR036770">
    <property type="entry name" value="Ankyrin_rpt-contain_sf"/>
</dbReference>
<feature type="repeat" description="ANK" evidence="4">
    <location>
        <begin position="1114"/>
        <end position="1146"/>
    </location>
</feature>
<feature type="compositionally biased region" description="Polar residues" evidence="6">
    <location>
        <begin position="2141"/>
        <end position="2162"/>
    </location>
</feature>
<feature type="repeat" description="ANK" evidence="4">
    <location>
        <begin position="1214"/>
        <end position="1246"/>
    </location>
</feature>
<dbReference type="GO" id="GO:0005737">
    <property type="term" value="C:cytoplasm"/>
    <property type="evidence" value="ECO:0007669"/>
    <property type="project" value="TreeGrafter"/>
</dbReference>
<dbReference type="SUPFAM" id="SSF48403">
    <property type="entry name" value="Ankyrin repeat"/>
    <property type="match status" value="3"/>
</dbReference>
<name>A0AA36M835_CYLNA</name>
<dbReference type="Gene3D" id="1.25.40.20">
    <property type="entry name" value="Ankyrin repeat-containing domain"/>
    <property type="match status" value="6"/>
</dbReference>
<feature type="region of interest" description="Disordered" evidence="6">
    <location>
        <begin position="1505"/>
        <end position="1634"/>
    </location>
</feature>
<keyword evidence="9" id="KW-1185">Reference proteome</keyword>
<dbReference type="GO" id="GO:0045087">
    <property type="term" value="P:innate immune response"/>
    <property type="evidence" value="ECO:0007669"/>
    <property type="project" value="TreeGrafter"/>
</dbReference>
<feature type="compositionally biased region" description="Polar residues" evidence="6">
    <location>
        <begin position="1797"/>
        <end position="1811"/>
    </location>
</feature>
<keyword evidence="3" id="KW-0175">Coiled coil</keyword>
<feature type="compositionally biased region" description="Low complexity" evidence="6">
    <location>
        <begin position="1818"/>
        <end position="1836"/>
    </location>
</feature>
<keyword evidence="1" id="KW-0677">Repeat</keyword>
<feature type="compositionally biased region" description="Acidic residues" evidence="6">
    <location>
        <begin position="1"/>
        <end position="16"/>
    </location>
</feature>
<dbReference type="Pfam" id="PF00023">
    <property type="entry name" value="Ank"/>
    <property type="match status" value="1"/>
</dbReference>
<feature type="repeat" description="ANK" evidence="4">
    <location>
        <begin position="304"/>
        <end position="336"/>
    </location>
</feature>
<proteinExistence type="predicted"/>
<feature type="repeat" description="ANK" evidence="4">
    <location>
        <begin position="506"/>
        <end position="538"/>
    </location>
</feature>
<comment type="caution">
    <text evidence="8">The sequence shown here is derived from an EMBL/GenBank/DDBJ whole genome shotgun (WGS) entry which is preliminary data.</text>
</comment>
<evidence type="ECO:0000313" key="9">
    <source>
        <dbReference type="Proteomes" id="UP001176961"/>
    </source>
</evidence>
<feature type="repeat" description="ANK" evidence="4">
    <location>
        <begin position="370"/>
        <end position="402"/>
    </location>
</feature>
<feature type="compositionally biased region" description="Low complexity" evidence="6">
    <location>
        <begin position="2319"/>
        <end position="2336"/>
    </location>
</feature>
<feature type="repeat" description="ANK" evidence="4">
    <location>
        <begin position="1181"/>
        <end position="1213"/>
    </location>
</feature>
<feature type="repeat" description="ANK" evidence="4">
    <location>
        <begin position="337"/>
        <end position="369"/>
    </location>
</feature>
<dbReference type="Pfam" id="PF00013">
    <property type="entry name" value="KH_1"/>
    <property type="match status" value="1"/>
</dbReference>
<dbReference type="SMART" id="SM00248">
    <property type="entry name" value="ANK"/>
    <property type="match status" value="23"/>
</dbReference>
<dbReference type="Gene3D" id="3.30.1370.10">
    <property type="entry name" value="K Homology domain, type 1"/>
    <property type="match status" value="1"/>
</dbReference>
<dbReference type="InterPro" id="IPR036612">
    <property type="entry name" value="KH_dom_type_1_sf"/>
</dbReference>
<evidence type="ECO:0000256" key="4">
    <source>
        <dbReference type="PROSITE-ProRule" id="PRU00023"/>
    </source>
</evidence>
<dbReference type="SMART" id="SM00322">
    <property type="entry name" value="KH"/>
    <property type="match status" value="1"/>
</dbReference>
<dbReference type="PANTHER" id="PTHR23206">
    <property type="entry name" value="MASK PROTEIN"/>
    <property type="match status" value="1"/>
</dbReference>
<dbReference type="SUPFAM" id="SSF54791">
    <property type="entry name" value="Eukaryotic type KH-domain (KH-domain type I)"/>
    <property type="match status" value="1"/>
</dbReference>
<feature type="repeat" description="ANK" evidence="4">
    <location>
        <begin position="1147"/>
        <end position="1179"/>
    </location>
</feature>
<feature type="repeat" description="ANK" evidence="4">
    <location>
        <begin position="606"/>
        <end position="638"/>
    </location>
</feature>
<dbReference type="GO" id="GO:0003723">
    <property type="term" value="F:RNA binding"/>
    <property type="evidence" value="ECO:0007669"/>
    <property type="project" value="UniProtKB-UniRule"/>
</dbReference>
<reference evidence="8" key="1">
    <citation type="submission" date="2023-07" db="EMBL/GenBank/DDBJ databases">
        <authorList>
            <consortium name="CYATHOMIX"/>
        </authorList>
    </citation>
    <scope>NUCLEOTIDE SEQUENCE</scope>
    <source>
        <strain evidence="8">N/A</strain>
    </source>
</reference>
<dbReference type="Pfam" id="PF12796">
    <property type="entry name" value="Ank_2"/>
    <property type="match status" value="9"/>
</dbReference>
<dbReference type="PROSITE" id="PS50297">
    <property type="entry name" value="ANK_REP_REGION"/>
    <property type="match status" value="18"/>
</dbReference>
<dbReference type="PROSITE" id="PS50084">
    <property type="entry name" value="KH_TYPE_1"/>
    <property type="match status" value="1"/>
</dbReference>
<feature type="compositionally biased region" description="Basic and acidic residues" evidence="6">
    <location>
        <begin position="1581"/>
        <end position="1593"/>
    </location>
</feature>
<dbReference type="PROSITE" id="PS50088">
    <property type="entry name" value="ANK_REPEAT"/>
    <property type="match status" value="18"/>
</dbReference>
<evidence type="ECO:0000256" key="2">
    <source>
        <dbReference type="ARBA" id="ARBA00023043"/>
    </source>
</evidence>
<dbReference type="InterPro" id="IPR051631">
    <property type="entry name" value="Ankyrin-KH/SAM_domain"/>
</dbReference>
<feature type="region of interest" description="Disordered" evidence="6">
    <location>
        <begin position="733"/>
        <end position="778"/>
    </location>
</feature>
<evidence type="ECO:0000256" key="3">
    <source>
        <dbReference type="ARBA" id="ARBA00023054"/>
    </source>
</evidence>
<feature type="repeat" description="ANK" evidence="4">
    <location>
        <begin position="1249"/>
        <end position="1281"/>
    </location>
</feature>
<feature type="region of interest" description="Disordered" evidence="6">
    <location>
        <begin position="1923"/>
        <end position="1966"/>
    </location>
</feature>
<evidence type="ECO:0000313" key="8">
    <source>
        <dbReference type="EMBL" id="CAJ0601851.1"/>
    </source>
</evidence>
<dbReference type="PANTHER" id="PTHR23206:SF8">
    <property type="entry name" value="ANKYRIN REPEAT AND KH DOMAIN-CONTAINING 1"/>
    <property type="match status" value="1"/>
</dbReference>
<feature type="region of interest" description="Disordered" evidence="6">
    <location>
        <begin position="244"/>
        <end position="265"/>
    </location>
</feature>
<feature type="compositionally biased region" description="Basic and acidic residues" evidence="6">
    <location>
        <begin position="1523"/>
        <end position="1532"/>
    </location>
</feature>
<accession>A0AA36M835</accession>
<feature type="compositionally biased region" description="Low complexity" evidence="6">
    <location>
        <begin position="1847"/>
        <end position="1864"/>
    </location>
</feature>
<feature type="repeat" description="ANK" evidence="4">
    <location>
        <begin position="473"/>
        <end position="505"/>
    </location>
</feature>
<feature type="region of interest" description="Disordered" evidence="6">
    <location>
        <begin position="2416"/>
        <end position="2435"/>
    </location>
</feature>
<feature type="region of interest" description="Disordered" evidence="6">
    <location>
        <begin position="1"/>
        <end position="81"/>
    </location>
</feature>